<keyword evidence="1" id="KW-0596">Phosphopantetheine</keyword>
<evidence type="ECO:0000256" key="1">
    <source>
        <dbReference type="ARBA" id="ARBA00022450"/>
    </source>
</evidence>
<dbReference type="AlphaFoldDB" id="A0A9P5U914"/>
<protein>
    <submittedName>
        <fullName evidence="3">Uncharacterized protein</fullName>
    </submittedName>
</protein>
<evidence type="ECO:0000313" key="3">
    <source>
        <dbReference type="EMBL" id="KAF9070459.1"/>
    </source>
</evidence>
<evidence type="ECO:0000256" key="2">
    <source>
        <dbReference type="ARBA" id="ARBA00022553"/>
    </source>
</evidence>
<accession>A0A9P5U914</accession>
<dbReference type="Proteomes" id="UP000772434">
    <property type="component" value="Unassembled WGS sequence"/>
</dbReference>
<name>A0A9P5U914_9AGAR</name>
<dbReference type="InterPro" id="IPR051414">
    <property type="entry name" value="Adenylate-forming_Reductase"/>
</dbReference>
<organism evidence="3 4">
    <name type="scientific">Rhodocollybia butyracea</name>
    <dbReference type="NCBI Taxonomy" id="206335"/>
    <lineage>
        <taxon>Eukaryota</taxon>
        <taxon>Fungi</taxon>
        <taxon>Dikarya</taxon>
        <taxon>Basidiomycota</taxon>
        <taxon>Agaricomycotina</taxon>
        <taxon>Agaricomycetes</taxon>
        <taxon>Agaricomycetidae</taxon>
        <taxon>Agaricales</taxon>
        <taxon>Marasmiineae</taxon>
        <taxon>Omphalotaceae</taxon>
        <taxon>Rhodocollybia</taxon>
    </lineage>
</organism>
<dbReference type="EMBL" id="JADNRY010000040">
    <property type="protein sequence ID" value="KAF9070459.1"/>
    <property type="molecule type" value="Genomic_DNA"/>
</dbReference>
<evidence type="ECO:0000313" key="4">
    <source>
        <dbReference type="Proteomes" id="UP000772434"/>
    </source>
</evidence>
<dbReference type="Pfam" id="PF23562">
    <property type="entry name" value="AMP-binding_C_3"/>
    <property type="match status" value="1"/>
</dbReference>
<reference evidence="3" key="1">
    <citation type="submission" date="2020-11" db="EMBL/GenBank/DDBJ databases">
        <authorList>
            <consortium name="DOE Joint Genome Institute"/>
            <person name="Ahrendt S."/>
            <person name="Riley R."/>
            <person name="Andreopoulos W."/>
            <person name="Labutti K."/>
            <person name="Pangilinan J."/>
            <person name="Ruiz-Duenas F.J."/>
            <person name="Barrasa J.M."/>
            <person name="Sanchez-Garcia M."/>
            <person name="Camarero S."/>
            <person name="Miyauchi S."/>
            <person name="Serrano A."/>
            <person name="Linde D."/>
            <person name="Babiker R."/>
            <person name="Drula E."/>
            <person name="Ayuso-Fernandez I."/>
            <person name="Pacheco R."/>
            <person name="Padilla G."/>
            <person name="Ferreira P."/>
            <person name="Barriuso J."/>
            <person name="Kellner H."/>
            <person name="Castanera R."/>
            <person name="Alfaro M."/>
            <person name="Ramirez L."/>
            <person name="Pisabarro A.G."/>
            <person name="Kuo A."/>
            <person name="Tritt A."/>
            <person name="Lipzen A."/>
            <person name="He G."/>
            <person name="Yan M."/>
            <person name="Ng V."/>
            <person name="Cullen D."/>
            <person name="Martin F."/>
            <person name="Rosso M.-N."/>
            <person name="Henrissat B."/>
            <person name="Hibbett D."/>
            <person name="Martinez A.T."/>
            <person name="Grigoriev I.V."/>
        </authorList>
    </citation>
    <scope>NUCLEOTIDE SEQUENCE</scope>
    <source>
        <strain evidence="3">AH 40177</strain>
    </source>
</reference>
<dbReference type="PANTHER" id="PTHR43439:SF2">
    <property type="entry name" value="ENZYME, PUTATIVE (JCVI)-RELATED"/>
    <property type="match status" value="1"/>
</dbReference>
<dbReference type="PANTHER" id="PTHR43439">
    <property type="entry name" value="PHENYLACETATE-COENZYME A LIGASE"/>
    <property type="match status" value="1"/>
</dbReference>
<keyword evidence="2" id="KW-0597">Phosphoprotein</keyword>
<keyword evidence="4" id="KW-1185">Reference proteome</keyword>
<gene>
    <name evidence="3" type="ORF">BDP27DRAFT_612156</name>
</gene>
<proteinExistence type="predicted"/>
<comment type="caution">
    <text evidence="3">The sequence shown here is derived from an EMBL/GenBank/DDBJ whole genome shotgun (WGS) entry which is preliminary data.</text>
</comment>
<sequence length="174" mass="19560">MVRASPLVMGVLMFGRQRDQPGVLLEPSAEAQIDDVSDQSQMTSFRNKIWPVIEEGNKLLPAFSKIYKEMILITSPNKPLPRAGKGTILRKAALKEYEKEIDQIYETVESNAGTVEPPTNWELSMVQDWLTTQVEELCHNSVNESDDIFEHGFDRELVCDNSTAASGQFATGRR</sequence>
<dbReference type="OrthoDB" id="3066860at2759"/>